<evidence type="ECO:0000256" key="2">
    <source>
        <dbReference type="SAM" id="Phobius"/>
    </source>
</evidence>
<feature type="transmembrane region" description="Helical" evidence="2">
    <location>
        <begin position="114"/>
        <end position="140"/>
    </location>
</feature>
<dbReference type="EMBL" id="BPLQ01007314">
    <property type="protein sequence ID" value="GIY29392.1"/>
    <property type="molecule type" value="Genomic_DNA"/>
</dbReference>
<sequence>MPEKVKHDTEQILERRHRFPDMEKRSIQHRSLHPPPQSQQKVKQPTEKAINKRGVYCNLKQRGEGAPPDNASRRQPNDDERYCSLGYRNYGECVSLTPGRPIIIFKRIGPRRHFYIHIYLYLCSFGGVGMGIGGGGGVFFQRTH</sequence>
<comment type="caution">
    <text evidence="3">The sequence shown here is derived from an EMBL/GenBank/DDBJ whole genome shotgun (WGS) entry which is preliminary data.</text>
</comment>
<keyword evidence="2" id="KW-0812">Transmembrane</keyword>
<name>A0AAV4S795_9ARAC</name>
<keyword evidence="2" id="KW-0472">Membrane</keyword>
<reference evidence="3 4" key="1">
    <citation type="submission" date="2021-06" db="EMBL/GenBank/DDBJ databases">
        <title>Caerostris darwini draft genome.</title>
        <authorList>
            <person name="Kono N."/>
            <person name="Arakawa K."/>
        </authorList>
    </citation>
    <scope>NUCLEOTIDE SEQUENCE [LARGE SCALE GENOMIC DNA]</scope>
</reference>
<proteinExistence type="predicted"/>
<organism evidence="3 4">
    <name type="scientific">Caerostris darwini</name>
    <dbReference type="NCBI Taxonomy" id="1538125"/>
    <lineage>
        <taxon>Eukaryota</taxon>
        <taxon>Metazoa</taxon>
        <taxon>Ecdysozoa</taxon>
        <taxon>Arthropoda</taxon>
        <taxon>Chelicerata</taxon>
        <taxon>Arachnida</taxon>
        <taxon>Araneae</taxon>
        <taxon>Araneomorphae</taxon>
        <taxon>Entelegynae</taxon>
        <taxon>Araneoidea</taxon>
        <taxon>Araneidae</taxon>
        <taxon>Caerostris</taxon>
    </lineage>
</organism>
<keyword evidence="4" id="KW-1185">Reference proteome</keyword>
<keyword evidence="2" id="KW-1133">Transmembrane helix</keyword>
<evidence type="ECO:0000256" key="1">
    <source>
        <dbReference type="SAM" id="MobiDB-lite"/>
    </source>
</evidence>
<feature type="compositionally biased region" description="Basic and acidic residues" evidence="1">
    <location>
        <begin position="71"/>
        <end position="80"/>
    </location>
</feature>
<feature type="compositionally biased region" description="Basic and acidic residues" evidence="1">
    <location>
        <begin position="1"/>
        <end position="26"/>
    </location>
</feature>
<accession>A0AAV4S795</accession>
<evidence type="ECO:0000313" key="4">
    <source>
        <dbReference type="Proteomes" id="UP001054837"/>
    </source>
</evidence>
<protein>
    <submittedName>
        <fullName evidence="3">Uncharacterized protein</fullName>
    </submittedName>
</protein>
<evidence type="ECO:0000313" key="3">
    <source>
        <dbReference type="EMBL" id="GIY29392.1"/>
    </source>
</evidence>
<feature type="region of interest" description="Disordered" evidence="1">
    <location>
        <begin position="1"/>
        <end position="80"/>
    </location>
</feature>
<dbReference type="Proteomes" id="UP001054837">
    <property type="component" value="Unassembled WGS sequence"/>
</dbReference>
<gene>
    <name evidence="3" type="ORF">CDAR_533501</name>
</gene>
<dbReference type="AlphaFoldDB" id="A0AAV4S795"/>